<evidence type="ECO:0000313" key="2">
    <source>
        <dbReference type="EMBL" id="ABL78585.1"/>
    </source>
</evidence>
<dbReference type="EMBL" id="CP000505">
    <property type="protein sequence ID" value="ABL78585.1"/>
    <property type="molecule type" value="Genomic_DNA"/>
</dbReference>
<dbReference type="STRING" id="368408.Tpen_1187"/>
<keyword evidence="3" id="KW-1185">Reference proteome</keyword>
<dbReference type="OrthoDB" id="275611at2157"/>
<dbReference type="Gene3D" id="3.40.50.1010">
    <property type="entry name" value="5'-nuclease"/>
    <property type="match status" value="1"/>
</dbReference>
<dbReference type="InterPro" id="IPR002716">
    <property type="entry name" value="PIN_dom"/>
</dbReference>
<dbReference type="Proteomes" id="UP000000641">
    <property type="component" value="Chromosome"/>
</dbReference>
<dbReference type="Pfam" id="PF01850">
    <property type="entry name" value="PIN"/>
    <property type="match status" value="1"/>
</dbReference>
<dbReference type="HOGENOM" id="CLU_119496_2_0_2"/>
<organism evidence="2 3">
    <name type="scientific">Thermofilum pendens (strain DSM 2475 / Hrk 5)</name>
    <dbReference type="NCBI Taxonomy" id="368408"/>
    <lineage>
        <taxon>Archaea</taxon>
        <taxon>Thermoproteota</taxon>
        <taxon>Thermoprotei</taxon>
        <taxon>Thermofilales</taxon>
        <taxon>Thermofilaceae</taxon>
        <taxon>Thermofilum</taxon>
    </lineage>
</organism>
<dbReference type="EnsemblBacteria" id="ABL78585">
    <property type="protein sequence ID" value="ABL78585"/>
    <property type="gene ID" value="Tpen_1187"/>
</dbReference>
<dbReference type="AlphaFoldDB" id="A1RZF5"/>
<dbReference type="InterPro" id="IPR029060">
    <property type="entry name" value="PIN-like_dom_sf"/>
</dbReference>
<reference evidence="3" key="1">
    <citation type="journal article" date="2008" name="J. Bacteriol.">
        <title>Genome sequence of Thermofilum pendens reveals an exceptional loss of biosynthetic pathways without genome reduction.</title>
        <authorList>
            <person name="Anderson I."/>
            <person name="Rodriguez J."/>
            <person name="Susanti D."/>
            <person name="Porat I."/>
            <person name="Reich C."/>
            <person name="Ulrich L.E."/>
            <person name="Elkins J.G."/>
            <person name="Mavromatis K."/>
            <person name="Lykidis A."/>
            <person name="Kim E."/>
            <person name="Thompson L.S."/>
            <person name="Nolan M."/>
            <person name="Land M."/>
            <person name="Copeland A."/>
            <person name="Lapidus A."/>
            <person name="Lucas S."/>
            <person name="Detter C."/>
            <person name="Zhulin I.B."/>
            <person name="Olsen G.J."/>
            <person name="Whitman W."/>
            <person name="Mukhopadhyay B."/>
            <person name="Bristow J."/>
            <person name="Kyrpides N."/>
        </authorList>
    </citation>
    <scope>NUCLEOTIDE SEQUENCE [LARGE SCALE GENOMIC DNA]</scope>
    <source>
        <strain evidence="3">DSM 2475 / Hrk 5</strain>
    </source>
</reference>
<dbReference type="eggNOG" id="arCOG00727">
    <property type="taxonomic scope" value="Archaea"/>
</dbReference>
<dbReference type="KEGG" id="tpe:Tpen_1187"/>
<gene>
    <name evidence="2" type="ordered locus">Tpen_1187</name>
</gene>
<evidence type="ECO:0000259" key="1">
    <source>
        <dbReference type="Pfam" id="PF01850"/>
    </source>
</evidence>
<dbReference type="CDD" id="cd09874">
    <property type="entry name" value="PIN_MT3492-like"/>
    <property type="match status" value="1"/>
</dbReference>
<accession>A1RZF5</accession>
<protein>
    <submittedName>
        <fullName evidence="2">PilT protein domain protein</fullName>
    </submittedName>
</protein>
<feature type="domain" description="PIN" evidence="1">
    <location>
        <begin position="4"/>
        <end position="138"/>
    </location>
</feature>
<evidence type="ECO:0000313" key="3">
    <source>
        <dbReference type="Proteomes" id="UP000000641"/>
    </source>
</evidence>
<dbReference type="SUPFAM" id="SSF88723">
    <property type="entry name" value="PIN domain-like"/>
    <property type="match status" value="1"/>
</dbReference>
<sequence length="149" mass="17206">MTVVYLDSSAVVKRYVLEPGSEVVSRVYYKALNGESTLSFSAWNIGEVLGVLDKYYRRGWLSREDYEKARFQFLGETIRLLKLRLLKIVPVRTKLLIETWRIVEKYHVYEADALQLVSAKYVGAEEFYTGDEQLHKIAAEERVGSVYVG</sequence>
<proteinExistence type="predicted"/>
<name>A1RZF5_THEPD</name>